<evidence type="ECO:0000256" key="3">
    <source>
        <dbReference type="SAM" id="MobiDB-lite"/>
    </source>
</evidence>
<dbReference type="SMART" id="SM00066">
    <property type="entry name" value="GAL4"/>
    <property type="match status" value="1"/>
</dbReference>
<dbReference type="InterPro" id="IPR052761">
    <property type="entry name" value="Fungal_Detox/Toxin_TFs"/>
</dbReference>
<dbReference type="PANTHER" id="PTHR47425">
    <property type="entry name" value="FARB-RELATED"/>
    <property type="match status" value="1"/>
</dbReference>
<dbReference type="GO" id="GO:0008270">
    <property type="term" value="F:zinc ion binding"/>
    <property type="evidence" value="ECO:0007669"/>
    <property type="project" value="InterPro"/>
</dbReference>
<dbReference type="STRING" id="1230097.A0A423X7Q2"/>
<accession>A0A423X7Q2</accession>
<feature type="domain" description="Zn(2)-C6 fungal-type" evidence="4">
    <location>
        <begin position="74"/>
        <end position="105"/>
    </location>
</feature>
<dbReference type="InterPro" id="IPR001138">
    <property type="entry name" value="Zn2Cys6_DnaBD"/>
</dbReference>
<dbReference type="Pfam" id="PF04082">
    <property type="entry name" value="Fungal_trans"/>
    <property type="match status" value="1"/>
</dbReference>
<dbReference type="AlphaFoldDB" id="A0A423X7Q2"/>
<protein>
    <recommendedName>
        <fullName evidence="4">Zn(2)-C6 fungal-type domain-containing protein</fullName>
    </recommendedName>
</protein>
<sequence length="879" mass="96385">MAQMVNNDAELQSRPGSASTPNLLPADVKADAADVPENSVTAKAKDSQSRNRGDSKSDSGGNNVKVTKRRAARACASCRARKVRCDVVEQYPCGNCRWDGVDCIVHESRRRRKNIIATSNASACSTTGADAVHHVRDKSSGSAPINIASADLRRPSNGSAGSFPGIDSTAGQFGSLDGHVPHALSRLSAFTCKCQALTLPRDLDSQLTDQRSGLAAEPAVSQPLWNSMPTFFRNTDFLGGSAELDPLSPLPAFVNPLPVKIGPEEVSYLTCKGALSLPEPGLQRHLLQAYVEFVHPYMPLLELHDFLGRINTRDGKNGQVSLLLYHAVMFAASAFVKMQALNEAGFENRRAARKAFFQKARLLYDLDYESDRLVLVQALLLMTYWYEAPEDQKDTWHWMGVAISLAHTIALHRNPASVSATQHKLRKRIWWSCFMRDRLIALGMRRPTRIKDEDFDVPMLEATDFEGKVLADDNHTLPPECTLMRDTKMQRELAEMCVQKAKLCVLISHMLKAQYSVLIRDRARPEATTKTTVMLLPRKDMDDGQIKSVQHVDAELAAWFNALPASCQYRPLTSADVENGRSPVAVQRDLLHMVFQTTISALHRPQFLPSSPLQAPAVSRAVQEISRSKVRNAATQITQMAAEMYKFGLESYLPTTGVTVVLPAMIMHLLHMKDPVRKTREEAQKGFAQCMQVMIKLREIYAAADFAAGFLESALKKAAIEMNMAAAAGATSQPVAIESALFGRPDTPPPDPGNLSFNNNNFAQSCVAAAGAPSITNGFPLSDPGTLGHSPPRSDLDMNLTPSASGSSEVVAVDVEMTDAGGIDWSKVTVPSLDFDQWLQFPAEGVNNTDNYNMGYFDDNGTFDNIFEPVNDMDMRNGA</sequence>
<dbReference type="InterPro" id="IPR036864">
    <property type="entry name" value="Zn2-C6_fun-type_DNA-bd_sf"/>
</dbReference>
<feature type="compositionally biased region" description="Basic and acidic residues" evidence="3">
    <location>
        <begin position="43"/>
        <end position="57"/>
    </location>
</feature>
<organism evidence="5 6">
    <name type="scientific">Cytospora leucostoma</name>
    <dbReference type="NCBI Taxonomy" id="1230097"/>
    <lineage>
        <taxon>Eukaryota</taxon>
        <taxon>Fungi</taxon>
        <taxon>Dikarya</taxon>
        <taxon>Ascomycota</taxon>
        <taxon>Pezizomycotina</taxon>
        <taxon>Sordariomycetes</taxon>
        <taxon>Sordariomycetidae</taxon>
        <taxon>Diaporthales</taxon>
        <taxon>Cytosporaceae</taxon>
        <taxon>Cytospora</taxon>
    </lineage>
</organism>
<dbReference type="EMBL" id="LKEB01000026">
    <property type="protein sequence ID" value="ROW11670.1"/>
    <property type="molecule type" value="Genomic_DNA"/>
</dbReference>
<reference evidence="5 6" key="1">
    <citation type="submission" date="2015-09" db="EMBL/GenBank/DDBJ databases">
        <title>Host preference determinants of Valsa canker pathogens revealed by comparative genomics.</title>
        <authorList>
            <person name="Yin Z."/>
            <person name="Huang L."/>
        </authorList>
    </citation>
    <scope>NUCLEOTIDE SEQUENCE [LARGE SCALE GENOMIC DNA]</scope>
    <source>
        <strain evidence="5 6">SXYLt</strain>
    </source>
</reference>
<keyword evidence="2" id="KW-0539">Nucleus</keyword>
<dbReference type="PROSITE" id="PS00463">
    <property type="entry name" value="ZN2_CY6_FUNGAL_1"/>
    <property type="match status" value="1"/>
</dbReference>
<dbReference type="OrthoDB" id="4451586at2759"/>
<dbReference type="SUPFAM" id="SSF57701">
    <property type="entry name" value="Zn2/Cys6 DNA-binding domain"/>
    <property type="match status" value="1"/>
</dbReference>
<dbReference type="Gene3D" id="4.10.240.10">
    <property type="entry name" value="Zn(2)-C6 fungal-type DNA-binding domain"/>
    <property type="match status" value="1"/>
</dbReference>
<dbReference type="InParanoid" id="A0A423X7Q2"/>
<dbReference type="PROSITE" id="PS50048">
    <property type="entry name" value="ZN2_CY6_FUNGAL_2"/>
    <property type="match status" value="1"/>
</dbReference>
<dbReference type="PANTHER" id="PTHR47425:SF2">
    <property type="entry name" value="FARB-RELATED"/>
    <property type="match status" value="1"/>
</dbReference>
<dbReference type="InterPro" id="IPR007219">
    <property type="entry name" value="XnlR_reg_dom"/>
</dbReference>
<keyword evidence="1" id="KW-0479">Metal-binding</keyword>
<dbReference type="CDD" id="cd12148">
    <property type="entry name" value="fungal_TF_MHR"/>
    <property type="match status" value="1"/>
</dbReference>
<feature type="region of interest" description="Disordered" evidence="3">
    <location>
        <begin position="1"/>
        <end position="65"/>
    </location>
</feature>
<gene>
    <name evidence="5" type="ORF">VPNG_05621</name>
</gene>
<dbReference type="CDD" id="cd00067">
    <property type="entry name" value="GAL4"/>
    <property type="match status" value="1"/>
</dbReference>
<comment type="caution">
    <text evidence="5">The sequence shown here is derived from an EMBL/GenBank/DDBJ whole genome shotgun (WGS) entry which is preliminary data.</text>
</comment>
<dbReference type="SMART" id="SM00906">
    <property type="entry name" value="Fungal_trans"/>
    <property type="match status" value="1"/>
</dbReference>
<evidence type="ECO:0000313" key="6">
    <source>
        <dbReference type="Proteomes" id="UP000285146"/>
    </source>
</evidence>
<name>A0A423X7Q2_9PEZI</name>
<evidence type="ECO:0000256" key="2">
    <source>
        <dbReference type="ARBA" id="ARBA00023242"/>
    </source>
</evidence>
<dbReference type="Proteomes" id="UP000285146">
    <property type="component" value="Unassembled WGS sequence"/>
</dbReference>
<evidence type="ECO:0000256" key="1">
    <source>
        <dbReference type="ARBA" id="ARBA00022723"/>
    </source>
</evidence>
<dbReference type="GO" id="GO:0006351">
    <property type="term" value="P:DNA-templated transcription"/>
    <property type="evidence" value="ECO:0007669"/>
    <property type="project" value="InterPro"/>
</dbReference>
<dbReference type="Pfam" id="PF00172">
    <property type="entry name" value="Zn_clus"/>
    <property type="match status" value="1"/>
</dbReference>
<dbReference type="GO" id="GO:0000981">
    <property type="term" value="F:DNA-binding transcription factor activity, RNA polymerase II-specific"/>
    <property type="evidence" value="ECO:0007669"/>
    <property type="project" value="InterPro"/>
</dbReference>
<keyword evidence="6" id="KW-1185">Reference proteome</keyword>
<evidence type="ECO:0000259" key="4">
    <source>
        <dbReference type="PROSITE" id="PS50048"/>
    </source>
</evidence>
<evidence type="ECO:0000313" key="5">
    <source>
        <dbReference type="EMBL" id="ROW11670.1"/>
    </source>
</evidence>
<feature type="compositionally biased region" description="Polar residues" evidence="3">
    <location>
        <begin position="1"/>
        <end position="22"/>
    </location>
</feature>
<proteinExistence type="predicted"/>
<dbReference type="GO" id="GO:0003677">
    <property type="term" value="F:DNA binding"/>
    <property type="evidence" value="ECO:0007669"/>
    <property type="project" value="InterPro"/>
</dbReference>